<sequence length="424" mass="46507">MTKEVAEFAYDLHSGLGAINITEYDQLPILGMAATLAVHIKGLGVIDYEVLRKVSDHFMSIPSYSLRPTLEILEEVEFIRLVTSGRTIEKVIPNIPLFDDVYSGLGDFSKSELSLNEHEQATLSILKSLRDAPQNKHSFQAKSGIDAQVFSRCLDFGSAAGMLSEQTARGKSILISPFYYADNLDGLVDTVAAVGAPALTSVLDKVKANQGWPLSLALGTGGIGGSPLSQTESQLLTKLTSEGMIKPPTISFGGRRESFVFTPKPGAARLNAANREIYERAMALVSAVRKGQLLADAYKIKYPLAILRSLRDKGFLRSNSEASSQYQNLVAMRVAFLHEVSSGMWQLRLNRTPENEAALNLAIDVLRSGEVSNMEINQDARIALSKDETYIQSIVASADLKRRQKDITDPQAIEEYTQLMLKFD</sequence>
<dbReference type="EMBL" id="AUNB01000009">
    <property type="protein sequence ID" value="KEO61247.1"/>
    <property type="molecule type" value="Genomic_DNA"/>
</dbReference>
<dbReference type="eggNOG" id="ENOG50335MD">
    <property type="taxonomic scope" value="Bacteria"/>
</dbReference>
<dbReference type="AlphaFoldDB" id="A0A074KI68"/>
<reference evidence="1 2" key="1">
    <citation type="journal article" date="2015" name="Antonie Van Leeuwenhoek">
        <title>Thioclava indica sp. nov., isolated from surface seawater of the Indian Ocean.</title>
        <authorList>
            <person name="Liu Y."/>
            <person name="Lai Q."/>
            <person name="Du J."/>
            <person name="Xu H."/>
            <person name="Jiang L."/>
            <person name="Shao Z."/>
        </authorList>
    </citation>
    <scope>NUCLEOTIDE SEQUENCE [LARGE SCALE GENOMIC DNA]</scope>
    <source>
        <strain evidence="1 2">DT23-4</strain>
    </source>
</reference>
<accession>A0A074KI68</accession>
<protein>
    <submittedName>
        <fullName evidence="1">Uncharacterized protein</fullName>
    </submittedName>
</protein>
<evidence type="ECO:0000313" key="1">
    <source>
        <dbReference type="EMBL" id="KEO61247.1"/>
    </source>
</evidence>
<dbReference type="RefSeq" id="WP_038128168.1">
    <property type="nucleotide sequence ID" value="NZ_AUNB01000009.1"/>
</dbReference>
<comment type="caution">
    <text evidence="1">The sequence shown here is derived from an EMBL/GenBank/DDBJ whole genome shotgun (WGS) entry which is preliminary data.</text>
</comment>
<proteinExistence type="predicted"/>
<dbReference type="OrthoDB" id="7783360at2"/>
<keyword evidence="2" id="KW-1185">Reference proteome</keyword>
<name>A0A074KI68_9RHOB</name>
<organism evidence="1 2">
    <name type="scientific">Thioclava indica</name>
    <dbReference type="NCBI Taxonomy" id="1353528"/>
    <lineage>
        <taxon>Bacteria</taxon>
        <taxon>Pseudomonadati</taxon>
        <taxon>Pseudomonadota</taxon>
        <taxon>Alphaproteobacteria</taxon>
        <taxon>Rhodobacterales</taxon>
        <taxon>Paracoccaceae</taxon>
        <taxon>Thioclava</taxon>
    </lineage>
</organism>
<dbReference type="Proteomes" id="UP000027471">
    <property type="component" value="Unassembled WGS sequence"/>
</dbReference>
<gene>
    <name evidence="1" type="ORF">DT23_10130</name>
</gene>
<evidence type="ECO:0000313" key="2">
    <source>
        <dbReference type="Proteomes" id="UP000027471"/>
    </source>
</evidence>